<gene>
    <name evidence="1" type="ORF">IMZ08_17340</name>
</gene>
<reference evidence="1 2" key="1">
    <citation type="submission" date="2020-10" db="EMBL/GenBank/DDBJ databases">
        <title>Bacillus sp. HD4P25, an endophyte from a halophyte.</title>
        <authorList>
            <person name="Sun J.-Q."/>
        </authorList>
    </citation>
    <scope>NUCLEOTIDE SEQUENCE [LARGE SCALE GENOMIC DNA]</scope>
    <source>
        <strain evidence="1 2">YIM 93174</strain>
    </source>
</reference>
<name>A0ABR9QMT9_9BACI</name>
<dbReference type="EMBL" id="JADCLJ010000024">
    <property type="protein sequence ID" value="MBE4909801.1"/>
    <property type="molecule type" value="Genomic_DNA"/>
</dbReference>
<comment type="caution">
    <text evidence="1">The sequence shown here is derived from an EMBL/GenBank/DDBJ whole genome shotgun (WGS) entry which is preliminary data.</text>
</comment>
<evidence type="ECO:0000313" key="1">
    <source>
        <dbReference type="EMBL" id="MBE4909801.1"/>
    </source>
</evidence>
<sequence length="192" mass="22007">MKKWLFIFPLLVVMILLVILSGYRFSALSAAKSNAFLPADAELLEQHDIGSSVIFIFKSDKEKKYRTVLAEKKGIFYRSRISTFTPYSSDILQTFGGISYTTKNDAVSMFSIISYEEEVAYIEAGVEPNRERKEIRIGEPITFIFSFSKQIDHLNPVATNKDGEELYYFGEPENATYTNLNEDIRWHKISGQ</sequence>
<keyword evidence="2" id="KW-1185">Reference proteome</keyword>
<accession>A0ABR9QMT9</accession>
<dbReference type="RefSeq" id="WP_193538799.1">
    <property type="nucleotide sequence ID" value="NZ_JADCLJ010000024.1"/>
</dbReference>
<evidence type="ECO:0000313" key="2">
    <source>
        <dbReference type="Proteomes" id="UP001516662"/>
    </source>
</evidence>
<protein>
    <submittedName>
        <fullName evidence="1">Uncharacterized protein</fullName>
    </submittedName>
</protein>
<organism evidence="1 2">
    <name type="scientific">Litchfieldia luteola</name>
    <dbReference type="NCBI Taxonomy" id="682179"/>
    <lineage>
        <taxon>Bacteria</taxon>
        <taxon>Bacillati</taxon>
        <taxon>Bacillota</taxon>
        <taxon>Bacilli</taxon>
        <taxon>Bacillales</taxon>
        <taxon>Bacillaceae</taxon>
        <taxon>Litchfieldia</taxon>
    </lineage>
</organism>
<proteinExistence type="predicted"/>
<dbReference type="Proteomes" id="UP001516662">
    <property type="component" value="Unassembled WGS sequence"/>
</dbReference>